<evidence type="ECO:0000256" key="3">
    <source>
        <dbReference type="ARBA" id="ARBA00022448"/>
    </source>
</evidence>
<comment type="similarity">
    <text evidence="2 9">Belongs to the SecG family.</text>
</comment>
<keyword evidence="3 9" id="KW-0813">Transport</keyword>
<gene>
    <name evidence="10" type="primary">secG</name>
    <name evidence="10" type="ORF">MCFN_00925</name>
</gene>
<protein>
    <recommendedName>
        <fullName evidence="9">Protein-export membrane protein SecG</fullName>
    </recommendedName>
</protein>
<evidence type="ECO:0000256" key="2">
    <source>
        <dbReference type="ARBA" id="ARBA00008445"/>
    </source>
</evidence>
<evidence type="ECO:0000256" key="9">
    <source>
        <dbReference type="RuleBase" id="RU365087"/>
    </source>
</evidence>
<dbReference type="Proteomes" id="UP000027088">
    <property type="component" value="Chromosome"/>
</dbReference>
<keyword evidence="7 9" id="KW-0811">Translocation</keyword>
<keyword evidence="5 9" id="KW-0653">Protein transport</keyword>
<name>A0A059XRD7_9BACT</name>
<organism evidence="10 11">
    <name type="scientific">Mycoplasmopsis californica</name>
    <dbReference type="NCBI Taxonomy" id="2113"/>
    <lineage>
        <taxon>Bacteria</taxon>
        <taxon>Bacillati</taxon>
        <taxon>Mycoplasmatota</taxon>
        <taxon>Mycoplasmoidales</taxon>
        <taxon>Metamycoplasmataceae</taxon>
        <taxon>Mycoplasmopsis</taxon>
    </lineage>
</organism>
<dbReference type="GO" id="GO:0009306">
    <property type="term" value="P:protein secretion"/>
    <property type="evidence" value="ECO:0007669"/>
    <property type="project" value="UniProtKB-UniRule"/>
</dbReference>
<proteinExistence type="inferred from homology"/>
<dbReference type="RefSeq" id="WP_038561286.1">
    <property type="nucleotide sequence ID" value="NZ_AP018940.1"/>
</dbReference>
<keyword evidence="6 9" id="KW-1133">Transmembrane helix</keyword>
<evidence type="ECO:0000256" key="5">
    <source>
        <dbReference type="ARBA" id="ARBA00022927"/>
    </source>
</evidence>
<keyword evidence="9" id="KW-1003">Cell membrane</keyword>
<keyword evidence="4 9" id="KW-0812">Transmembrane</keyword>
<evidence type="ECO:0000256" key="4">
    <source>
        <dbReference type="ARBA" id="ARBA00022692"/>
    </source>
</evidence>
<accession>A0A059XRD7</accession>
<comment type="subcellular location">
    <subcellularLocation>
        <location evidence="9">Cell membrane</location>
        <topology evidence="9">Multi-pass membrane protein</topology>
    </subcellularLocation>
    <subcellularLocation>
        <location evidence="1">Membrane</location>
        <topology evidence="1">Multi-pass membrane protein</topology>
    </subcellularLocation>
</comment>
<sequence>MTIQLITSIVLMLISIFIIIISLMMSPDSNGFSGALVGSGDLELFKSNKERGVKKFMKWAMFFMGIITMSLALVINFVAK</sequence>
<comment type="function">
    <text evidence="9">Involved in protein export. Participates in an early event of protein translocation.</text>
</comment>
<keyword evidence="8 9" id="KW-0472">Membrane</keyword>
<evidence type="ECO:0000313" key="11">
    <source>
        <dbReference type="Proteomes" id="UP000027088"/>
    </source>
</evidence>
<dbReference type="AlphaFoldDB" id="A0A059XRD7"/>
<dbReference type="InterPro" id="IPR004692">
    <property type="entry name" value="SecG"/>
</dbReference>
<reference evidence="10 11" key="1">
    <citation type="journal article" date="2014" name="Genome Announc.">
        <title>Complete Genome Sequence of the Bovine Mastitis Pathogen Mycoplasma californicum Strain ST-6T (ATCC 33461T).</title>
        <authorList>
            <person name="Calcutt M.J."/>
            <person name="Foecking M.F."/>
            <person name="Fox L.K."/>
        </authorList>
    </citation>
    <scope>NUCLEOTIDE SEQUENCE [LARGE SCALE GENOMIC DNA]</scope>
    <source>
        <strain evidence="10 11">ST-6</strain>
    </source>
</reference>
<feature type="transmembrane region" description="Helical" evidence="9">
    <location>
        <begin position="59"/>
        <end position="79"/>
    </location>
</feature>
<dbReference type="GO" id="GO:0005886">
    <property type="term" value="C:plasma membrane"/>
    <property type="evidence" value="ECO:0007669"/>
    <property type="project" value="UniProtKB-SubCell"/>
</dbReference>
<evidence type="ECO:0000313" key="10">
    <source>
        <dbReference type="EMBL" id="AIA29343.1"/>
    </source>
</evidence>
<evidence type="ECO:0000256" key="6">
    <source>
        <dbReference type="ARBA" id="ARBA00022989"/>
    </source>
</evidence>
<keyword evidence="11" id="KW-1185">Reference proteome</keyword>
<dbReference type="Pfam" id="PF03840">
    <property type="entry name" value="SecG"/>
    <property type="match status" value="1"/>
</dbReference>
<evidence type="ECO:0000256" key="1">
    <source>
        <dbReference type="ARBA" id="ARBA00004141"/>
    </source>
</evidence>
<dbReference type="EMBL" id="CP007521">
    <property type="protein sequence ID" value="AIA29343.1"/>
    <property type="molecule type" value="Genomic_DNA"/>
</dbReference>
<dbReference type="NCBIfam" id="TIGR00810">
    <property type="entry name" value="secG"/>
    <property type="match status" value="1"/>
</dbReference>
<dbReference type="eggNOG" id="ENOG5030MWH">
    <property type="taxonomic scope" value="Bacteria"/>
</dbReference>
<evidence type="ECO:0000256" key="8">
    <source>
        <dbReference type="ARBA" id="ARBA00023136"/>
    </source>
</evidence>
<feature type="transmembrane region" description="Helical" evidence="9">
    <location>
        <begin position="6"/>
        <end position="25"/>
    </location>
</feature>
<dbReference type="GO" id="GO:0015450">
    <property type="term" value="F:protein-transporting ATPase activity"/>
    <property type="evidence" value="ECO:0007669"/>
    <property type="project" value="UniProtKB-UniRule"/>
</dbReference>
<evidence type="ECO:0000256" key="7">
    <source>
        <dbReference type="ARBA" id="ARBA00023010"/>
    </source>
</evidence>
<dbReference type="KEGG" id="mcr:MCFN_00925"/>